<comment type="caution">
    <text evidence="5">The sequence shown here is derived from an EMBL/GenBank/DDBJ whole genome shotgun (WGS) entry which is preliminary data.</text>
</comment>
<evidence type="ECO:0000313" key="6">
    <source>
        <dbReference type="Proteomes" id="UP000689195"/>
    </source>
</evidence>
<feature type="domain" description="EGF-like" evidence="4">
    <location>
        <begin position="392"/>
        <end position="424"/>
    </location>
</feature>
<evidence type="ECO:0000256" key="1">
    <source>
        <dbReference type="ARBA" id="ARBA00022729"/>
    </source>
</evidence>
<dbReference type="AlphaFoldDB" id="A0A8S1U780"/>
<dbReference type="EMBL" id="CAJJDO010000034">
    <property type="protein sequence ID" value="CAD8159932.1"/>
    <property type="molecule type" value="Genomic_DNA"/>
</dbReference>
<keyword evidence="6" id="KW-1185">Reference proteome</keyword>
<keyword evidence="1" id="KW-0732">Signal</keyword>
<sequence>MVSKQGKWGFSEFQLSAELLNNYQQNFELIYKSLNNLKFTSVASEDGWMTNSIISLGVFQCTDFNYLRSTGNNLIKNFVLKNHFKISFNLKVLIFNQTPTTIEIKIDNQLVSTYHSNSFVTSALILCNNFIVIKVQIEDFIHNHNNLQIEVITKVNGSSSWFGIRDFQLFTTKNDYFCSDLNNQPFDGCFSNYYDCNLGCSNCIKGSCINCLDGWILDIQNTCIPICGDRKIILNEACDDGNQIPYDGCHLCQFSCPLNCILCNFGICQVCEQSYFLIENKCVNDQQICDTFIEQLETGFFYHMINQNENGYQSQQYHILQNIQNFYNFKDYFGILGYQYYYCQIIENCKLSIYETSQECQVGYKLSLNNRQCIQTCNCEDYINFQYNDCYKCRQNCQLECLMCIQYKCYLCLDGWQLIDHKCQQICGDKQVALFSPEQCDNGNDIIDDGCHECQLQCQAYCQLCSQDSICIICQQNFELINNICQPICGDKIVIQGFEECEDGNDIQYDGCFQCQFQCNYGCQVCESGKCLIQCKEEEEFKNGECVLIPQTENEKIQSDVIQCQDNCLICQGDLCLQCNSDYILENNKCLTCGNGIINYDEECDDGNRMNYDGCSNLCKIEQNWNFIVLLLLK</sequence>
<feature type="domain" description="EGF-like" evidence="4">
    <location>
        <begin position="453"/>
        <end position="486"/>
    </location>
</feature>
<proteinExistence type="predicted"/>
<keyword evidence="3" id="KW-1015">Disulfide bond</keyword>
<reference evidence="5" key="1">
    <citation type="submission" date="2021-01" db="EMBL/GenBank/DDBJ databases">
        <authorList>
            <consortium name="Genoscope - CEA"/>
            <person name="William W."/>
        </authorList>
    </citation>
    <scope>NUCLEOTIDE SEQUENCE</scope>
</reference>
<dbReference type="InterPro" id="IPR011936">
    <property type="entry name" value="Myxo_disulph_rpt"/>
</dbReference>
<dbReference type="SMART" id="SM00181">
    <property type="entry name" value="EGF"/>
    <property type="match status" value="4"/>
</dbReference>
<evidence type="ECO:0000313" key="5">
    <source>
        <dbReference type="EMBL" id="CAD8159932.1"/>
    </source>
</evidence>
<dbReference type="Proteomes" id="UP000689195">
    <property type="component" value="Unassembled WGS sequence"/>
</dbReference>
<protein>
    <recommendedName>
        <fullName evidence="4">EGF-like domain-containing protein</fullName>
    </recommendedName>
</protein>
<accession>A0A8S1U780</accession>
<dbReference type="SMART" id="SM00261">
    <property type="entry name" value="FU"/>
    <property type="match status" value="2"/>
</dbReference>
<name>A0A8S1U780_9CILI</name>
<dbReference type="PANTHER" id="PTHR39767">
    <property type="entry name" value="CALCIUM/CALMODULIN-BINDING MEMBRANE PROTEIN PCM4-RELATED"/>
    <property type="match status" value="1"/>
</dbReference>
<dbReference type="Pfam" id="PF13948">
    <property type="entry name" value="DUF4215"/>
    <property type="match status" value="4"/>
</dbReference>
<dbReference type="NCBIfam" id="TIGR02232">
    <property type="entry name" value="myxo_disulf_rpt"/>
    <property type="match status" value="2"/>
</dbReference>
<gene>
    <name evidence="5" type="ORF">PPENT_87.1.T0340067</name>
</gene>
<dbReference type="InterPro" id="IPR006212">
    <property type="entry name" value="Furin_repeat"/>
</dbReference>
<evidence type="ECO:0000256" key="3">
    <source>
        <dbReference type="ARBA" id="ARBA00023157"/>
    </source>
</evidence>
<dbReference type="PANTHER" id="PTHR39767:SF2">
    <property type="entry name" value="CHROMOSOME UNDETERMINED SCAFFOLD_1, WHOLE GENOME SHOTGUN SEQUENCE"/>
    <property type="match status" value="1"/>
</dbReference>
<dbReference type="OrthoDB" id="300641at2759"/>
<keyword evidence="2" id="KW-0677">Repeat</keyword>
<evidence type="ECO:0000259" key="4">
    <source>
        <dbReference type="SMART" id="SM00181"/>
    </source>
</evidence>
<feature type="domain" description="EGF-like" evidence="4">
    <location>
        <begin position="195"/>
        <end position="224"/>
    </location>
</feature>
<feature type="domain" description="EGF-like" evidence="4">
    <location>
        <begin position="563"/>
        <end position="591"/>
    </location>
</feature>
<evidence type="ECO:0000256" key="2">
    <source>
        <dbReference type="ARBA" id="ARBA00022737"/>
    </source>
</evidence>
<organism evidence="5 6">
    <name type="scientific">Paramecium pentaurelia</name>
    <dbReference type="NCBI Taxonomy" id="43138"/>
    <lineage>
        <taxon>Eukaryota</taxon>
        <taxon>Sar</taxon>
        <taxon>Alveolata</taxon>
        <taxon>Ciliophora</taxon>
        <taxon>Intramacronucleata</taxon>
        <taxon>Oligohymenophorea</taxon>
        <taxon>Peniculida</taxon>
        <taxon>Parameciidae</taxon>
        <taxon>Paramecium</taxon>
    </lineage>
</organism>
<dbReference type="InterPro" id="IPR000742">
    <property type="entry name" value="EGF"/>
</dbReference>